<feature type="compositionally biased region" description="Low complexity" evidence="1">
    <location>
        <begin position="274"/>
        <end position="284"/>
    </location>
</feature>
<feature type="compositionally biased region" description="Polar residues" evidence="1">
    <location>
        <begin position="90"/>
        <end position="107"/>
    </location>
</feature>
<feature type="region of interest" description="Disordered" evidence="1">
    <location>
        <begin position="1"/>
        <end position="284"/>
    </location>
</feature>
<accession>A0A9W8ZZZ7</accession>
<reference evidence="2" key="2">
    <citation type="journal article" date="2023" name="Proc. Natl. Acad. Sci. U.S.A.">
        <title>A global phylogenomic analysis of the shiitake genus Lentinula.</title>
        <authorList>
            <person name="Sierra-Patev S."/>
            <person name="Min B."/>
            <person name="Naranjo-Ortiz M."/>
            <person name="Looney B."/>
            <person name="Konkel Z."/>
            <person name="Slot J.C."/>
            <person name="Sakamoto Y."/>
            <person name="Steenwyk J.L."/>
            <person name="Rokas A."/>
            <person name="Carro J."/>
            <person name="Camarero S."/>
            <person name="Ferreira P."/>
            <person name="Molpeceres G."/>
            <person name="Ruiz-Duenas F.J."/>
            <person name="Serrano A."/>
            <person name="Henrissat B."/>
            <person name="Drula E."/>
            <person name="Hughes K.W."/>
            <person name="Mata J.L."/>
            <person name="Ishikawa N.K."/>
            <person name="Vargas-Isla R."/>
            <person name="Ushijima S."/>
            <person name="Smith C.A."/>
            <person name="Donoghue J."/>
            <person name="Ahrendt S."/>
            <person name="Andreopoulos W."/>
            <person name="He G."/>
            <person name="LaButti K."/>
            <person name="Lipzen A."/>
            <person name="Ng V."/>
            <person name="Riley R."/>
            <person name="Sandor L."/>
            <person name="Barry K."/>
            <person name="Martinez A.T."/>
            <person name="Xiao Y."/>
            <person name="Gibbons J.G."/>
            <person name="Terashima K."/>
            <person name="Grigoriev I.V."/>
            <person name="Hibbett D."/>
        </authorList>
    </citation>
    <scope>NUCLEOTIDE SEQUENCE</scope>
    <source>
        <strain evidence="2">Sp2 HRB7682 ss15</strain>
    </source>
</reference>
<dbReference type="EMBL" id="JANVFS010000033">
    <property type="protein sequence ID" value="KAJ4470009.1"/>
    <property type="molecule type" value="Genomic_DNA"/>
</dbReference>
<feature type="compositionally biased region" description="Polar residues" evidence="1">
    <location>
        <begin position="163"/>
        <end position="177"/>
    </location>
</feature>
<feature type="compositionally biased region" description="Polar residues" evidence="1">
    <location>
        <begin position="45"/>
        <end position="64"/>
    </location>
</feature>
<evidence type="ECO:0000313" key="3">
    <source>
        <dbReference type="Proteomes" id="UP001150238"/>
    </source>
</evidence>
<organism evidence="2 3">
    <name type="scientific">Lentinula lateritia</name>
    <dbReference type="NCBI Taxonomy" id="40482"/>
    <lineage>
        <taxon>Eukaryota</taxon>
        <taxon>Fungi</taxon>
        <taxon>Dikarya</taxon>
        <taxon>Basidiomycota</taxon>
        <taxon>Agaricomycotina</taxon>
        <taxon>Agaricomycetes</taxon>
        <taxon>Agaricomycetidae</taxon>
        <taxon>Agaricales</taxon>
        <taxon>Marasmiineae</taxon>
        <taxon>Omphalotaceae</taxon>
        <taxon>Lentinula</taxon>
    </lineage>
</organism>
<dbReference type="AlphaFoldDB" id="A0A9W8ZZZ7"/>
<feature type="compositionally biased region" description="Basic and acidic residues" evidence="1">
    <location>
        <begin position="32"/>
        <end position="41"/>
    </location>
</feature>
<evidence type="ECO:0000256" key="1">
    <source>
        <dbReference type="SAM" id="MobiDB-lite"/>
    </source>
</evidence>
<reference evidence="2" key="1">
    <citation type="submission" date="2022-08" db="EMBL/GenBank/DDBJ databases">
        <authorList>
            <consortium name="DOE Joint Genome Institute"/>
            <person name="Min B."/>
            <person name="Riley R."/>
            <person name="Sierra-Patev S."/>
            <person name="Naranjo-Ortiz M."/>
            <person name="Looney B."/>
            <person name="Konkel Z."/>
            <person name="Slot J.C."/>
            <person name="Sakamoto Y."/>
            <person name="Steenwyk J.L."/>
            <person name="Rokas A."/>
            <person name="Carro J."/>
            <person name="Camarero S."/>
            <person name="Ferreira P."/>
            <person name="Molpeceres G."/>
            <person name="Ruiz-Duenas F.J."/>
            <person name="Serrano A."/>
            <person name="Henrissat B."/>
            <person name="Drula E."/>
            <person name="Hughes K.W."/>
            <person name="Mata J.L."/>
            <person name="Ishikawa N.K."/>
            <person name="Vargas-Isla R."/>
            <person name="Ushijima S."/>
            <person name="Smith C.A."/>
            <person name="Ahrendt S."/>
            <person name="Andreopoulos W."/>
            <person name="He G."/>
            <person name="Labutti K."/>
            <person name="Lipzen A."/>
            <person name="Ng V."/>
            <person name="Sandor L."/>
            <person name="Barry K."/>
            <person name="Martinez A.T."/>
            <person name="Xiao Y."/>
            <person name="Gibbons J.G."/>
            <person name="Terashima K."/>
            <person name="Hibbett D.S."/>
            <person name="Grigoriev I.V."/>
        </authorList>
    </citation>
    <scope>NUCLEOTIDE SEQUENCE</scope>
    <source>
        <strain evidence="2">Sp2 HRB7682 ss15</strain>
    </source>
</reference>
<protein>
    <submittedName>
        <fullName evidence="2">Uncharacterized protein</fullName>
    </submittedName>
</protein>
<name>A0A9W8ZZZ7_9AGAR</name>
<feature type="compositionally biased region" description="Polar residues" evidence="1">
    <location>
        <begin position="215"/>
        <end position="241"/>
    </location>
</feature>
<feature type="compositionally biased region" description="Polar residues" evidence="1">
    <location>
        <begin position="22"/>
        <end position="31"/>
    </location>
</feature>
<feature type="compositionally biased region" description="Basic and acidic residues" evidence="1">
    <location>
        <begin position="1"/>
        <end position="12"/>
    </location>
</feature>
<proteinExistence type="predicted"/>
<feature type="compositionally biased region" description="Basic and acidic residues" evidence="1">
    <location>
        <begin position="242"/>
        <end position="267"/>
    </location>
</feature>
<dbReference type="Proteomes" id="UP001150238">
    <property type="component" value="Unassembled WGS sequence"/>
</dbReference>
<comment type="caution">
    <text evidence="2">The sequence shown here is derived from an EMBL/GenBank/DDBJ whole genome shotgun (WGS) entry which is preliminary data.</text>
</comment>
<gene>
    <name evidence="2" type="ORF">C8J55DRAFT_608386</name>
</gene>
<feature type="compositionally biased region" description="Basic and acidic residues" evidence="1">
    <location>
        <begin position="178"/>
        <end position="196"/>
    </location>
</feature>
<evidence type="ECO:0000313" key="2">
    <source>
        <dbReference type="EMBL" id="KAJ4470009.1"/>
    </source>
</evidence>
<feature type="compositionally biased region" description="Basic residues" evidence="1">
    <location>
        <begin position="108"/>
        <end position="121"/>
    </location>
</feature>
<sequence>MLEVRGLRDRFRNIKGKFRQKLNPTSQSQDSDSIRAADTPRRSKASLSDGNETSIPSGAANSTTPKKHRGGRKMGPQPTSEEDPALPDSSPFNDTSQIMEGSNTTTSTKHHHHHPHHHHRTSNATANKHDDGDGDDTSTLKPPRRHRGSTVTPNVKPDLERVSSMSSGSEYAVTLSSEDGKDTRQSTKDPRPERLRSPGHHRTGSSASGRHRSSIDTVTRAGSSASRGPNRGSMNKPNDMSSTREREREKEKEREREREREKERAENRASALYAANQNTQNMQTTQSAAFNANTFATNFGNAAAPVPGMTKPPGTR</sequence>